<dbReference type="PANTHER" id="PTHR47990">
    <property type="entry name" value="2-OXOGLUTARATE (2OG) AND FE(II)-DEPENDENT OXYGENASE SUPERFAMILY PROTEIN-RELATED"/>
    <property type="match status" value="1"/>
</dbReference>
<dbReference type="EMBL" id="UINC01002909">
    <property type="protein sequence ID" value="SVA01497.1"/>
    <property type="molecule type" value="Genomic_DNA"/>
</dbReference>
<dbReference type="InterPro" id="IPR026992">
    <property type="entry name" value="DIOX_N"/>
</dbReference>
<gene>
    <name evidence="2" type="ORF">METZ01_LOCUS54351</name>
</gene>
<protein>
    <recommendedName>
        <fullName evidence="1">Fe2OG dioxygenase domain-containing protein</fullName>
    </recommendedName>
</protein>
<dbReference type="AlphaFoldDB" id="A0A381SGQ4"/>
<sequence length="330" mass="37037">MPNHCKTVPVIDVGALAAPDSTAYDQLCCDLGHAYSTMGFGYIQNHGISNELIAGMIEAARDFHALPIAEKMKIELNRNHRGFIPMDSATDVRSEIEAAQRPNQSESFIMMREADPQDPDVLAGVFLAGSNQWPTHMPGFRTLVMKYHRALSRVARQLLQALFRAIGTDFIELKSHFDCPTTFLRLLHYPERKTDTPVDYYGSAPHVDFGCITLLTQDQGGLQVQGPAGDWLHVPPVPNTFVMNVGTMLSRWSNGVLRSTAHRVINESGRSRFSVAFFYDPHMNTEIAPLKSCVSKDHPLCFEPVVYRDFVRDQLQATYIHHQLHDGQDT</sequence>
<dbReference type="InterPro" id="IPR044861">
    <property type="entry name" value="IPNS-like_FE2OG_OXY"/>
</dbReference>
<accession>A0A381SGQ4</accession>
<dbReference type="Pfam" id="PF03171">
    <property type="entry name" value="2OG-FeII_Oxy"/>
    <property type="match status" value="1"/>
</dbReference>
<dbReference type="Gene3D" id="2.60.120.330">
    <property type="entry name" value="B-lactam Antibiotic, Isopenicillin N Synthase, Chain"/>
    <property type="match status" value="1"/>
</dbReference>
<reference evidence="2" key="1">
    <citation type="submission" date="2018-05" db="EMBL/GenBank/DDBJ databases">
        <authorList>
            <person name="Lanie J.A."/>
            <person name="Ng W.-L."/>
            <person name="Kazmierczak K.M."/>
            <person name="Andrzejewski T.M."/>
            <person name="Davidsen T.M."/>
            <person name="Wayne K.J."/>
            <person name="Tettelin H."/>
            <person name="Glass J.I."/>
            <person name="Rusch D."/>
            <person name="Podicherti R."/>
            <person name="Tsui H.-C.T."/>
            <person name="Winkler M.E."/>
        </authorList>
    </citation>
    <scope>NUCLEOTIDE SEQUENCE</scope>
</reference>
<evidence type="ECO:0000259" key="1">
    <source>
        <dbReference type="PROSITE" id="PS51471"/>
    </source>
</evidence>
<proteinExistence type="predicted"/>
<dbReference type="InterPro" id="IPR005123">
    <property type="entry name" value="Oxoglu/Fe-dep_dioxygenase_dom"/>
</dbReference>
<dbReference type="SUPFAM" id="SSF51197">
    <property type="entry name" value="Clavaminate synthase-like"/>
    <property type="match status" value="1"/>
</dbReference>
<dbReference type="Pfam" id="PF14226">
    <property type="entry name" value="DIOX_N"/>
    <property type="match status" value="1"/>
</dbReference>
<name>A0A381SGQ4_9ZZZZ</name>
<dbReference type="InterPro" id="IPR050231">
    <property type="entry name" value="Iron_ascorbate_oxido_reductase"/>
</dbReference>
<organism evidence="2">
    <name type="scientific">marine metagenome</name>
    <dbReference type="NCBI Taxonomy" id="408172"/>
    <lineage>
        <taxon>unclassified sequences</taxon>
        <taxon>metagenomes</taxon>
        <taxon>ecological metagenomes</taxon>
    </lineage>
</organism>
<dbReference type="PROSITE" id="PS51471">
    <property type="entry name" value="FE2OG_OXY"/>
    <property type="match status" value="1"/>
</dbReference>
<feature type="domain" description="Fe2OG dioxygenase" evidence="1">
    <location>
        <begin position="180"/>
        <end position="281"/>
    </location>
</feature>
<dbReference type="InterPro" id="IPR027443">
    <property type="entry name" value="IPNS-like_sf"/>
</dbReference>
<evidence type="ECO:0000313" key="2">
    <source>
        <dbReference type="EMBL" id="SVA01497.1"/>
    </source>
</evidence>